<accession>A0A1W1XWE8</accession>
<feature type="transmembrane region" description="Helical" evidence="1">
    <location>
        <begin position="48"/>
        <end position="69"/>
    </location>
</feature>
<reference evidence="2 3" key="1">
    <citation type="submission" date="2017-04" db="EMBL/GenBank/DDBJ databases">
        <authorList>
            <person name="Afonso C.L."/>
            <person name="Miller P.J."/>
            <person name="Scott M.A."/>
            <person name="Spackman E."/>
            <person name="Goraichik I."/>
            <person name="Dimitrov K.M."/>
            <person name="Suarez D.L."/>
            <person name="Swayne D.E."/>
        </authorList>
    </citation>
    <scope>NUCLEOTIDE SEQUENCE [LARGE SCALE GENOMIC DNA]</scope>
    <source>
        <strain evidence="2 3">DSM 23236</strain>
    </source>
</reference>
<feature type="transmembrane region" description="Helical" evidence="1">
    <location>
        <begin position="333"/>
        <end position="353"/>
    </location>
</feature>
<sequence>MKLVWLTWRMAARKNALTMRRPLTLLTLLPLFLLGLLSLNFGKHDGALMYLLCVFVPVAVLLMTGWYALWTSLATASNITALLPLHRQTARYSVALGWLLLGAISSLLALPFASDKPSLAPIIPLVALLFTLTITPCSNPILWLRFLALGAGFWAMSRPETGRLLWLPMAYTLLTLPLFLLPLKQAVKVVNGLVNEQWPNWIKRRPRHPVDLANSAANAASGPSIMLLMALIDLIWNGAAQRFHVALPGTSARGAYGSLPMLLILPAILLWRMRATLLQQKSAQTLLRLTPQAADSNVFNRRLALRQLALYAACSAAASALALIVTWTPQPPLIWQHCAYYLPALCVLAAPLAVPDFSQLRQMGLMPAVALGIAPFLLPSVLYWQPAEIEFWVINALCIVAGVVLMLRRLDLQEKAPLAFPVGYRSDGMLWNARTPQQ</sequence>
<dbReference type="EMBL" id="FWXD01000019">
    <property type="protein sequence ID" value="SMC27838.1"/>
    <property type="molecule type" value="Genomic_DNA"/>
</dbReference>
<feature type="transmembrane region" description="Helical" evidence="1">
    <location>
        <begin position="308"/>
        <end position="327"/>
    </location>
</feature>
<proteinExistence type="predicted"/>
<organism evidence="2 3">
    <name type="scientific">Andreprevotia lacus DSM 23236</name>
    <dbReference type="NCBI Taxonomy" id="1121001"/>
    <lineage>
        <taxon>Bacteria</taxon>
        <taxon>Pseudomonadati</taxon>
        <taxon>Pseudomonadota</taxon>
        <taxon>Betaproteobacteria</taxon>
        <taxon>Neisseriales</taxon>
        <taxon>Chitinibacteraceae</taxon>
        <taxon>Andreprevotia</taxon>
    </lineage>
</organism>
<feature type="transmembrane region" description="Helical" evidence="1">
    <location>
        <begin position="389"/>
        <end position="407"/>
    </location>
</feature>
<gene>
    <name evidence="2" type="ORF">SAMN02745857_02990</name>
</gene>
<keyword evidence="1" id="KW-1133">Transmembrane helix</keyword>
<protein>
    <submittedName>
        <fullName evidence="2">Uncharacterized protein</fullName>
    </submittedName>
</protein>
<feature type="transmembrane region" description="Helical" evidence="1">
    <location>
        <begin position="365"/>
        <end position="383"/>
    </location>
</feature>
<dbReference type="Proteomes" id="UP000192761">
    <property type="component" value="Unassembled WGS sequence"/>
</dbReference>
<keyword evidence="1" id="KW-0812">Transmembrane</keyword>
<feature type="transmembrane region" description="Helical" evidence="1">
    <location>
        <begin position="90"/>
        <end position="112"/>
    </location>
</feature>
<evidence type="ECO:0000256" key="1">
    <source>
        <dbReference type="SAM" id="Phobius"/>
    </source>
</evidence>
<keyword evidence="1" id="KW-0472">Membrane</keyword>
<feature type="transmembrane region" description="Helical" evidence="1">
    <location>
        <begin position="164"/>
        <end position="183"/>
    </location>
</feature>
<evidence type="ECO:0000313" key="3">
    <source>
        <dbReference type="Proteomes" id="UP000192761"/>
    </source>
</evidence>
<dbReference type="STRING" id="1121001.SAMN02745857_02990"/>
<feature type="transmembrane region" description="Helical" evidence="1">
    <location>
        <begin position="118"/>
        <end position="135"/>
    </location>
</feature>
<name>A0A1W1XWE8_9NEIS</name>
<evidence type="ECO:0000313" key="2">
    <source>
        <dbReference type="EMBL" id="SMC27838.1"/>
    </source>
</evidence>
<dbReference type="AlphaFoldDB" id="A0A1W1XWE8"/>
<keyword evidence="3" id="KW-1185">Reference proteome</keyword>
<feature type="transmembrane region" description="Helical" evidence="1">
    <location>
        <begin position="252"/>
        <end position="271"/>
    </location>
</feature>